<dbReference type="RefSeq" id="WP_013035651.1">
    <property type="nucleotide sequence ID" value="NZ_JAERQU010000021.1"/>
</dbReference>
<dbReference type="EMBL" id="JAERQV010000021">
    <property type="protein sequence ID" value="MBS8125959.1"/>
    <property type="molecule type" value="Genomic_DNA"/>
</dbReference>
<sequence>MTGDHASGYEVELGHPLAGASPDGTFEDPEFELTFVGGIPVTDEPVPYFVARGSDREALDDLLDDHASIERFEPISDGPEGRHYRCEWATRDGDILSAIRECDGIASRLGITEQALSQRLRRALRNLVGSTIDDLDRGSRSE</sequence>
<dbReference type="GeneID" id="8924665"/>
<reference evidence="5" key="1">
    <citation type="journal article" date="2021" name="Nat. Microbiol.">
        <title>Cell division in the archaeon Haloferax volcanii relies on two FtsZ proteins with distinct functions in division ring assembly and constriction.</title>
        <authorList>
            <person name="Liao Y."/>
            <person name="Ithurbide S."/>
            <person name="Evenhuis C."/>
            <person name="Loewe J."/>
            <person name="Duggin I.G."/>
        </authorList>
    </citation>
    <scope>NUCLEOTIDE SEQUENCE</scope>
    <source>
        <strain evidence="2">H98</strain>
        <strain evidence="5">ID112 - delta_ftsZ1_delta_ftsZ2</strain>
        <strain evidence="3">ID76 - delta_ftsZ1</strain>
        <strain evidence="4">ID77 - delta_ftsZ2</strain>
    </source>
</reference>
<evidence type="ECO:0000313" key="4">
    <source>
        <dbReference type="EMBL" id="MBS8129812.1"/>
    </source>
</evidence>
<proteinExistence type="predicted"/>
<dbReference type="EMBL" id="JAERQW010000021">
    <property type="protein sequence ID" value="MBS8129812.1"/>
    <property type="molecule type" value="Genomic_DNA"/>
</dbReference>
<dbReference type="Pfam" id="PF15915">
    <property type="entry name" value="BAT"/>
    <property type="match status" value="1"/>
</dbReference>
<dbReference type="EMBL" id="JAERQU010000021">
    <property type="protein sequence ID" value="MBS8120922.1"/>
    <property type="molecule type" value="Genomic_DNA"/>
</dbReference>
<dbReference type="Proteomes" id="UP000678484">
    <property type="component" value="Unassembled WGS sequence"/>
</dbReference>
<evidence type="ECO:0000259" key="1">
    <source>
        <dbReference type="Pfam" id="PF15915"/>
    </source>
</evidence>
<evidence type="ECO:0000313" key="5">
    <source>
        <dbReference type="EMBL" id="MBS8133677.1"/>
    </source>
</evidence>
<dbReference type="Proteomes" id="UP000679789">
    <property type="component" value="Unassembled WGS sequence"/>
</dbReference>
<gene>
    <name evidence="2" type="ORF">JK351_17410</name>
    <name evidence="5" type="ORF">JK352_17445</name>
    <name evidence="4" type="ORF">JK353_17450</name>
    <name evidence="3" type="ORF">JK354_17525</name>
</gene>
<protein>
    <recommendedName>
        <fullName evidence="1">Bacterioopsin transcriptional activator GAF and HTH associated domain-containing protein</fullName>
    </recommendedName>
</protein>
<comment type="caution">
    <text evidence="5">The sequence shown here is derived from an EMBL/GenBank/DDBJ whole genome shotgun (WGS) entry which is preliminary data.</text>
</comment>
<dbReference type="InterPro" id="IPR031803">
    <property type="entry name" value="BAT_GAF/HTH-assoc"/>
</dbReference>
<dbReference type="Proteomes" id="UP000679371">
    <property type="component" value="Unassembled WGS sequence"/>
</dbReference>
<dbReference type="EMBL" id="JAERQX010000021">
    <property type="protein sequence ID" value="MBS8133677.1"/>
    <property type="molecule type" value="Genomic_DNA"/>
</dbReference>
<dbReference type="OMA" id="VEWALDY"/>
<evidence type="ECO:0000313" key="3">
    <source>
        <dbReference type="EMBL" id="MBS8125959.1"/>
    </source>
</evidence>
<accession>A0A8T5D374</accession>
<organism evidence="5 6">
    <name type="scientific">Haloferax volcanii</name>
    <name type="common">Halobacterium volcanii</name>
    <dbReference type="NCBI Taxonomy" id="2246"/>
    <lineage>
        <taxon>Archaea</taxon>
        <taxon>Methanobacteriati</taxon>
        <taxon>Methanobacteriota</taxon>
        <taxon>Stenosarchaea group</taxon>
        <taxon>Halobacteria</taxon>
        <taxon>Halobacteriales</taxon>
        <taxon>Haloferacaceae</taxon>
        <taxon>Haloferax</taxon>
    </lineage>
</organism>
<dbReference type="Proteomes" id="UP000676028">
    <property type="component" value="Unassembled WGS sequence"/>
</dbReference>
<feature type="domain" description="Bacterioopsin transcriptional activator GAF and HTH associated" evidence="1">
    <location>
        <begin position="31"/>
        <end position="122"/>
    </location>
</feature>
<name>A0A8T5D374_HALVO</name>
<evidence type="ECO:0000313" key="6">
    <source>
        <dbReference type="Proteomes" id="UP000679789"/>
    </source>
</evidence>
<dbReference type="AlphaFoldDB" id="A0A8T5D374"/>
<evidence type="ECO:0000313" key="2">
    <source>
        <dbReference type="EMBL" id="MBS8120922.1"/>
    </source>
</evidence>